<keyword evidence="2" id="KW-1185">Reference proteome</keyword>
<name>A0A183PDG9_9TREM</name>
<reference evidence="1 2" key="1">
    <citation type="submission" date="2018-11" db="EMBL/GenBank/DDBJ databases">
        <authorList>
            <consortium name="Pathogen Informatics"/>
        </authorList>
    </citation>
    <scope>NUCLEOTIDE SEQUENCE [LARGE SCALE GENOMIC DNA]</scope>
    <source>
        <strain>Denwood</strain>
        <strain evidence="2">Zambia</strain>
    </source>
</reference>
<sequence length="146" mass="16732">MQSTEYSISSTTDLITNGTFNQSLTESSIHINDTYILTTEKYYNIVTSNLLDTLSTLTTLSIHHHDHTTIHSEFACVRSELSEPDFQLYACSGSKITSWIASIFLVTMSIFGIISKYFYYLISNYKVIFNKFVYCHSIMIWTSQTT</sequence>
<evidence type="ECO:0000313" key="2">
    <source>
        <dbReference type="Proteomes" id="UP000269396"/>
    </source>
</evidence>
<protein>
    <submittedName>
        <fullName evidence="1">Uncharacterized protein</fullName>
    </submittedName>
</protein>
<dbReference type="AlphaFoldDB" id="A0A183PDG9"/>
<evidence type="ECO:0000313" key="1">
    <source>
        <dbReference type="EMBL" id="VDP60846.1"/>
    </source>
</evidence>
<accession>A0A183PDG9</accession>
<dbReference type="Proteomes" id="UP000269396">
    <property type="component" value="Unassembled WGS sequence"/>
</dbReference>
<gene>
    <name evidence="1" type="ORF">SMTD_LOCUS12405</name>
</gene>
<dbReference type="EMBL" id="UZAL01032412">
    <property type="protein sequence ID" value="VDP60846.1"/>
    <property type="molecule type" value="Genomic_DNA"/>
</dbReference>
<proteinExistence type="predicted"/>
<organism evidence="1 2">
    <name type="scientific">Schistosoma mattheei</name>
    <dbReference type="NCBI Taxonomy" id="31246"/>
    <lineage>
        <taxon>Eukaryota</taxon>
        <taxon>Metazoa</taxon>
        <taxon>Spiralia</taxon>
        <taxon>Lophotrochozoa</taxon>
        <taxon>Platyhelminthes</taxon>
        <taxon>Trematoda</taxon>
        <taxon>Digenea</taxon>
        <taxon>Strigeidida</taxon>
        <taxon>Schistosomatoidea</taxon>
        <taxon>Schistosomatidae</taxon>
        <taxon>Schistosoma</taxon>
    </lineage>
</organism>